<protein>
    <submittedName>
        <fullName evidence="2">Alanine-phosphoribitol ligase</fullName>
    </submittedName>
</protein>
<dbReference type="Proteomes" id="UP000638263">
    <property type="component" value="Unassembled WGS sequence"/>
</dbReference>
<dbReference type="InterPro" id="IPR036188">
    <property type="entry name" value="FAD/NAD-bd_sf"/>
</dbReference>
<feature type="domain" description="Styrene monooxygenase StyA putative substrate binding" evidence="1">
    <location>
        <begin position="120"/>
        <end position="217"/>
    </location>
</feature>
<dbReference type="EMBL" id="BMMH01000003">
    <property type="protein sequence ID" value="GGL06898.1"/>
    <property type="molecule type" value="Genomic_DNA"/>
</dbReference>
<organism evidence="2 3">
    <name type="scientific">Nocardia jinanensis</name>
    <dbReference type="NCBI Taxonomy" id="382504"/>
    <lineage>
        <taxon>Bacteria</taxon>
        <taxon>Bacillati</taxon>
        <taxon>Actinomycetota</taxon>
        <taxon>Actinomycetes</taxon>
        <taxon>Mycobacteriales</taxon>
        <taxon>Nocardiaceae</taxon>
        <taxon>Nocardia</taxon>
    </lineage>
</organism>
<dbReference type="RefSeq" id="WP_058854240.1">
    <property type="nucleotide sequence ID" value="NZ_BMMH01000003.1"/>
</dbReference>
<evidence type="ECO:0000259" key="1">
    <source>
        <dbReference type="Pfam" id="PF17885"/>
    </source>
</evidence>
<keyword evidence="2" id="KW-0436">Ligase</keyword>
<proteinExistence type="predicted"/>
<dbReference type="Gene3D" id="3.50.50.60">
    <property type="entry name" value="FAD/NAD(P)-binding domain"/>
    <property type="match status" value="2"/>
</dbReference>
<keyword evidence="3" id="KW-1185">Reference proteome</keyword>
<comment type="caution">
    <text evidence="2">The sequence shown here is derived from an EMBL/GenBank/DDBJ whole genome shotgun (WGS) entry which is preliminary data.</text>
</comment>
<dbReference type="SUPFAM" id="SSF51905">
    <property type="entry name" value="FAD/NAD(P)-binding domain"/>
    <property type="match status" value="1"/>
</dbReference>
<name>A0A917RHG5_9NOCA</name>
<sequence length="491" mass="53965">MAVTLYTDRTPAQIRDGRLPNNVCRFGRTRERERALGVDHWNFPDFGMNCAHVRVGADPPIAFRGDLRSRAAFVDFRLYLPRLLADYRDRGGVVVEVADARTAVTRFGGDHALTVVATGGRGLGDELFPRIPERSADRPARLLMAGLFHGVAHTDPMGMHLEIVPGAGEIFQTPVYSLIGRVAGVTFEAVPDGPWSDLVGRNYYDDPRACADAVRELTAGTEIADRLDPRQFALTRPLDLLQGTVTSTVRVPWAQLGPDRYAVAVGDAAVLNDPVTGQGGNLAVTAAWELGRAIVDETVFDERFCREWADRLWEMSRDVTEWTSSALGPPPDQVFDVFRAAAKHQEVADAYLDNFDDPRAMWSAMATPQRAAAFLDRVIAGISAQIPDRAVVDRELRLLDALRSGRPQTISALMAPDGVLVDEHGCRSPGGRQWNPDAAGPPVGLSVVRLTDSAELVTYRQRGRHCSTVWRRDPNIGWTAAVHHRSPNPEE</sequence>
<reference evidence="2" key="1">
    <citation type="journal article" date="2014" name="Int. J. Syst. Evol. Microbiol.">
        <title>Complete genome sequence of Corynebacterium casei LMG S-19264T (=DSM 44701T), isolated from a smear-ripened cheese.</title>
        <authorList>
            <consortium name="US DOE Joint Genome Institute (JGI-PGF)"/>
            <person name="Walter F."/>
            <person name="Albersmeier A."/>
            <person name="Kalinowski J."/>
            <person name="Ruckert C."/>
        </authorList>
    </citation>
    <scope>NUCLEOTIDE SEQUENCE</scope>
    <source>
        <strain evidence="2">CGMCC 4.3508</strain>
    </source>
</reference>
<reference evidence="2" key="2">
    <citation type="submission" date="2020-09" db="EMBL/GenBank/DDBJ databases">
        <authorList>
            <person name="Sun Q."/>
            <person name="Zhou Y."/>
        </authorList>
    </citation>
    <scope>NUCLEOTIDE SEQUENCE</scope>
    <source>
        <strain evidence="2">CGMCC 4.3508</strain>
    </source>
</reference>
<dbReference type="GO" id="GO:0016874">
    <property type="term" value="F:ligase activity"/>
    <property type="evidence" value="ECO:0007669"/>
    <property type="project" value="UniProtKB-KW"/>
</dbReference>
<evidence type="ECO:0000313" key="3">
    <source>
        <dbReference type="Proteomes" id="UP000638263"/>
    </source>
</evidence>
<dbReference type="Gene3D" id="6.10.250.650">
    <property type="match status" value="1"/>
</dbReference>
<dbReference type="Pfam" id="PF17885">
    <property type="entry name" value="Smoa_sbd"/>
    <property type="match status" value="1"/>
</dbReference>
<evidence type="ECO:0000313" key="2">
    <source>
        <dbReference type="EMBL" id="GGL06898.1"/>
    </source>
</evidence>
<dbReference type="InterPro" id="IPR041654">
    <property type="entry name" value="StyA_sbd"/>
</dbReference>
<dbReference type="AlphaFoldDB" id="A0A917RHG5"/>
<accession>A0A917RHG5</accession>
<gene>
    <name evidence="2" type="ORF">GCM10011588_21640</name>
</gene>
<dbReference type="Gene3D" id="3.30.9.40">
    <property type="match status" value="1"/>
</dbReference>